<reference evidence="2 3" key="1">
    <citation type="journal article" date="2023" name="Arcadia Sci">
        <title>De novo assembly of a long-read Amblyomma americanum tick genome.</title>
        <authorList>
            <person name="Chou S."/>
            <person name="Poskanzer K.E."/>
            <person name="Rollins M."/>
            <person name="Thuy-Boun P.S."/>
        </authorList>
    </citation>
    <scope>NUCLEOTIDE SEQUENCE [LARGE SCALE GENOMIC DNA]</scope>
    <source>
        <strain evidence="2">F_SG_1</strain>
        <tissue evidence="2">Salivary glands</tissue>
    </source>
</reference>
<dbReference type="EMBL" id="JARKHS020035797">
    <property type="protein sequence ID" value="KAK8756895.1"/>
    <property type="molecule type" value="Genomic_DNA"/>
</dbReference>
<feature type="region of interest" description="Disordered" evidence="1">
    <location>
        <begin position="1"/>
        <end position="61"/>
    </location>
</feature>
<protein>
    <recommendedName>
        <fullName evidence="4">CCHC-type domain-containing protein</fullName>
    </recommendedName>
</protein>
<name>A0AAQ4D355_AMBAM</name>
<dbReference type="Proteomes" id="UP001321473">
    <property type="component" value="Unassembled WGS sequence"/>
</dbReference>
<evidence type="ECO:0000256" key="1">
    <source>
        <dbReference type="SAM" id="MobiDB-lite"/>
    </source>
</evidence>
<keyword evidence="3" id="KW-1185">Reference proteome</keyword>
<evidence type="ECO:0000313" key="2">
    <source>
        <dbReference type="EMBL" id="KAK8756895.1"/>
    </source>
</evidence>
<evidence type="ECO:0000313" key="3">
    <source>
        <dbReference type="Proteomes" id="UP001321473"/>
    </source>
</evidence>
<accession>A0AAQ4D355</accession>
<comment type="caution">
    <text evidence="2">The sequence shown here is derived from an EMBL/GenBank/DDBJ whole genome shotgun (WGS) entry which is preliminary data.</text>
</comment>
<sequence>MNVQVMGEDISADEITEEAGWKSAGARRSRPRDHGAKSTHDIDGRANAPGAGQQGTKPKRVKGKLIKAGRMPRLPREEIKIVVRPKGGLDIVKVGAPTVTAAIFAAADITGDESVDDTVCPNSHQNIVVVNTPKRANADRYAKLRQIHIEGKPHEVNAYETAPDNTTNGVIPGIPIEYGPRALDENIVNPRNPLALAAKRIGTTTKVVISFDGLKMPNLFRYGATLVRCTLYSKKIDICYKCERLGHHMDVCQNPENHICRGCGGRNPDQRHQCSPNCNLCGGAHMTADKACKARYKTPYVIRRRRSERQNAHAKLTQQDFPPIQPHRPRSTPRLRGRSLSRSRQRHNRAPTRSRSRTPTPGDKVSWTDTLRGIAREAAVTAPAVPEQNQKADNDILEARKVKCEKRTR</sequence>
<feature type="compositionally biased region" description="Basic residues" evidence="1">
    <location>
        <begin position="327"/>
        <end position="356"/>
    </location>
</feature>
<organism evidence="2 3">
    <name type="scientific">Amblyomma americanum</name>
    <name type="common">Lone star tick</name>
    <dbReference type="NCBI Taxonomy" id="6943"/>
    <lineage>
        <taxon>Eukaryota</taxon>
        <taxon>Metazoa</taxon>
        <taxon>Ecdysozoa</taxon>
        <taxon>Arthropoda</taxon>
        <taxon>Chelicerata</taxon>
        <taxon>Arachnida</taxon>
        <taxon>Acari</taxon>
        <taxon>Parasitiformes</taxon>
        <taxon>Ixodida</taxon>
        <taxon>Ixodoidea</taxon>
        <taxon>Ixodidae</taxon>
        <taxon>Amblyomminae</taxon>
        <taxon>Amblyomma</taxon>
    </lineage>
</organism>
<gene>
    <name evidence="2" type="ORF">V5799_000401</name>
</gene>
<evidence type="ECO:0008006" key="4">
    <source>
        <dbReference type="Google" id="ProtNLM"/>
    </source>
</evidence>
<proteinExistence type="predicted"/>
<feature type="compositionally biased region" description="Basic and acidic residues" evidence="1">
    <location>
        <begin position="32"/>
        <end position="44"/>
    </location>
</feature>
<dbReference type="AlphaFoldDB" id="A0AAQ4D355"/>
<feature type="region of interest" description="Disordered" evidence="1">
    <location>
        <begin position="303"/>
        <end position="409"/>
    </location>
</feature>
<feature type="compositionally biased region" description="Basic and acidic residues" evidence="1">
    <location>
        <begin position="390"/>
        <end position="409"/>
    </location>
</feature>